<protein>
    <submittedName>
        <fullName evidence="2">Fis family transcriptional regulator</fullName>
    </submittedName>
</protein>
<dbReference type="InterPro" id="IPR027417">
    <property type="entry name" value="P-loop_NTPase"/>
</dbReference>
<dbReference type="Gene3D" id="3.40.50.300">
    <property type="entry name" value="P-loop containing nucleotide triphosphate hydrolases"/>
    <property type="match status" value="1"/>
</dbReference>
<dbReference type="EMBL" id="CP043494">
    <property type="protein sequence ID" value="WNG51738.1"/>
    <property type="molecule type" value="Genomic_DNA"/>
</dbReference>
<sequence length="193" mass="21185">MTPRGYREEELVANRASVLLSGGTEDERRTWAAAAARNFSQEGPLVEVRQTEQVSEALKKTRGVVFIPDVARISFIAQGLIVRCLQTQEERPKIVVGLSGAVEHARSRGTLREDLLYRLHLAQVDLTVDGMREVIAQRRAQLAAEEAARKAEAERLAAEKAAQMKASGISVKSSTRLRSKVAPRATSPKVTRG</sequence>
<evidence type="ECO:0000313" key="2">
    <source>
        <dbReference type="EMBL" id="WNG51738.1"/>
    </source>
</evidence>
<evidence type="ECO:0000256" key="1">
    <source>
        <dbReference type="SAM" id="MobiDB-lite"/>
    </source>
</evidence>
<dbReference type="Proteomes" id="UP001611383">
    <property type="component" value="Chromosome"/>
</dbReference>
<name>A0ABY9X8K7_9BACT</name>
<organism evidence="2 3">
    <name type="scientific">Archangium minus</name>
    <dbReference type="NCBI Taxonomy" id="83450"/>
    <lineage>
        <taxon>Bacteria</taxon>
        <taxon>Pseudomonadati</taxon>
        <taxon>Myxococcota</taxon>
        <taxon>Myxococcia</taxon>
        <taxon>Myxococcales</taxon>
        <taxon>Cystobacterineae</taxon>
        <taxon>Archangiaceae</taxon>
        <taxon>Archangium</taxon>
    </lineage>
</organism>
<accession>A0ABY9X8K7</accession>
<keyword evidence="3" id="KW-1185">Reference proteome</keyword>
<gene>
    <name evidence="2" type="ORF">F0U60_52260</name>
</gene>
<evidence type="ECO:0000313" key="3">
    <source>
        <dbReference type="Proteomes" id="UP001611383"/>
    </source>
</evidence>
<feature type="region of interest" description="Disordered" evidence="1">
    <location>
        <begin position="163"/>
        <end position="193"/>
    </location>
</feature>
<proteinExistence type="predicted"/>
<reference evidence="2 3" key="1">
    <citation type="submission" date="2019-08" db="EMBL/GenBank/DDBJ databases">
        <title>Archangium and Cystobacter genomes.</title>
        <authorList>
            <person name="Chen I.-C.K."/>
            <person name="Wielgoss S."/>
        </authorList>
    </citation>
    <scope>NUCLEOTIDE SEQUENCE [LARGE SCALE GENOMIC DNA]</scope>
    <source>
        <strain evidence="2 3">Cbm 6</strain>
    </source>
</reference>